<keyword evidence="4 6" id="KW-0067">ATP-binding</keyword>
<evidence type="ECO:0000256" key="1">
    <source>
        <dbReference type="ARBA" id="ARBA00022448"/>
    </source>
</evidence>
<dbReference type="InterPro" id="IPR003439">
    <property type="entry name" value="ABC_transporter-like_ATP-bd"/>
</dbReference>
<dbReference type="RefSeq" id="WP_155699505.1">
    <property type="nucleotide sequence ID" value="NZ_CP034235.1"/>
</dbReference>
<dbReference type="PANTHER" id="PTHR43790">
    <property type="entry name" value="CARBOHYDRATE TRANSPORT ATP-BINDING PROTEIN MG119-RELATED"/>
    <property type="match status" value="1"/>
</dbReference>
<sequence>MDMEQSQNKVLLEAKGITKRFGDFTANDQVDLIVAAGEIHAILGENGAGKSTLMKMLYGVHAIDGGTIWMDDQPVSLHPPSLARAHGVSMVFQDFRLVTALSVLENISLAVLNKGFLLNSKELRKKINEVSARYRIAVDPDAYIWQLDLGQRQRVEILKVLIIETTRIVIFDEPTSVLTPHEVEAFLNMLGMLRADGYGILFITHKINEVMACADRVTVLRLGKVTYTSTTEEGFTGDELISKMMGSKELPKPPQKQAYSEIRPVALHAENITLRDDRGQVVLRNLNLKLREGEIVGVAGISGNGQRELVEAFFGLRIPEEGKLLLNERDLTSAPPRTFIEAGMAYVSEDPLKESIIPEFSILHHMVLAGLPMTPKGLGIDWLKVHKQLNDYEEVKTLGLAESSRRADKLSGGNVQRMVLSRALLQSPRILLVSYPSRGLDIGTTRAIQNMLVALAKKGSAILLISEDLSEIFDLSDRIIVLANQQLFGPYNPLETDPFAIGHVMLKGETA</sequence>
<keyword evidence="1" id="KW-0813">Transport</keyword>
<dbReference type="PROSITE" id="PS50893">
    <property type="entry name" value="ABC_TRANSPORTER_2"/>
    <property type="match status" value="2"/>
</dbReference>
<dbReference type="EMBL" id="CP034235">
    <property type="protein sequence ID" value="QGQ94498.1"/>
    <property type="molecule type" value="Genomic_DNA"/>
</dbReference>
<organism evidence="6 7">
    <name type="scientific">Paenibacillus psychroresistens</name>
    <dbReference type="NCBI Taxonomy" id="1778678"/>
    <lineage>
        <taxon>Bacteria</taxon>
        <taxon>Bacillati</taxon>
        <taxon>Bacillota</taxon>
        <taxon>Bacilli</taxon>
        <taxon>Bacillales</taxon>
        <taxon>Paenibacillaceae</taxon>
        <taxon>Paenibacillus</taxon>
    </lineage>
</organism>
<dbReference type="Pfam" id="PF00005">
    <property type="entry name" value="ABC_tran"/>
    <property type="match status" value="2"/>
</dbReference>
<keyword evidence="7" id="KW-1185">Reference proteome</keyword>
<evidence type="ECO:0000313" key="6">
    <source>
        <dbReference type="EMBL" id="QGQ94498.1"/>
    </source>
</evidence>
<reference evidence="7" key="1">
    <citation type="submission" date="2018-11" db="EMBL/GenBank/DDBJ databases">
        <title>Complete genome sequence of Paenibacillus sp. ML311-T8.</title>
        <authorList>
            <person name="Nam Y.-D."/>
            <person name="Kang J."/>
            <person name="Chung W.-H."/>
            <person name="Park Y.S."/>
        </authorList>
    </citation>
    <scope>NUCLEOTIDE SEQUENCE [LARGE SCALE GENOMIC DNA]</scope>
    <source>
        <strain evidence="7">ML311-T8</strain>
    </source>
</reference>
<dbReference type="SUPFAM" id="SSF52540">
    <property type="entry name" value="P-loop containing nucleoside triphosphate hydrolases"/>
    <property type="match status" value="2"/>
</dbReference>
<dbReference type="Proteomes" id="UP000426246">
    <property type="component" value="Chromosome"/>
</dbReference>
<evidence type="ECO:0000256" key="3">
    <source>
        <dbReference type="ARBA" id="ARBA00022741"/>
    </source>
</evidence>
<feature type="domain" description="ABC transporter" evidence="5">
    <location>
        <begin position="12"/>
        <end position="247"/>
    </location>
</feature>
<accession>A0A6B8RGF0</accession>
<dbReference type="SMART" id="SM00382">
    <property type="entry name" value="AAA"/>
    <property type="match status" value="1"/>
</dbReference>
<keyword evidence="3" id="KW-0547">Nucleotide-binding</keyword>
<evidence type="ECO:0000313" key="7">
    <source>
        <dbReference type="Proteomes" id="UP000426246"/>
    </source>
</evidence>
<dbReference type="AlphaFoldDB" id="A0A6B8RGF0"/>
<evidence type="ECO:0000259" key="5">
    <source>
        <dbReference type="PROSITE" id="PS50893"/>
    </source>
</evidence>
<dbReference type="GO" id="GO:0016887">
    <property type="term" value="F:ATP hydrolysis activity"/>
    <property type="evidence" value="ECO:0007669"/>
    <property type="project" value="InterPro"/>
</dbReference>
<dbReference type="Gene3D" id="3.40.50.300">
    <property type="entry name" value="P-loop containing nucleotide triphosphate hydrolases"/>
    <property type="match status" value="2"/>
</dbReference>
<evidence type="ECO:0000256" key="4">
    <source>
        <dbReference type="ARBA" id="ARBA00022840"/>
    </source>
</evidence>
<name>A0A6B8RGF0_9BACL</name>
<evidence type="ECO:0000256" key="2">
    <source>
        <dbReference type="ARBA" id="ARBA00022737"/>
    </source>
</evidence>
<keyword evidence="2" id="KW-0677">Repeat</keyword>
<dbReference type="KEGG" id="ppsc:EHS13_06050"/>
<dbReference type="CDD" id="cd03215">
    <property type="entry name" value="ABC_Carb_Monos_II"/>
    <property type="match status" value="1"/>
</dbReference>
<dbReference type="OrthoDB" id="9771863at2"/>
<dbReference type="InterPro" id="IPR027417">
    <property type="entry name" value="P-loop_NTPase"/>
</dbReference>
<feature type="domain" description="ABC transporter" evidence="5">
    <location>
        <begin position="267"/>
        <end position="509"/>
    </location>
</feature>
<gene>
    <name evidence="6" type="ORF">EHS13_06050</name>
</gene>
<dbReference type="PANTHER" id="PTHR43790:SF9">
    <property type="entry name" value="GALACTOFURANOSE TRANSPORTER ATP-BINDING PROTEIN YTFR"/>
    <property type="match status" value="1"/>
</dbReference>
<dbReference type="InterPro" id="IPR003593">
    <property type="entry name" value="AAA+_ATPase"/>
</dbReference>
<dbReference type="InterPro" id="IPR050107">
    <property type="entry name" value="ABC_carbohydrate_import_ATPase"/>
</dbReference>
<dbReference type="CDD" id="cd03216">
    <property type="entry name" value="ABC_Carb_Monos_I"/>
    <property type="match status" value="1"/>
</dbReference>
<proteinExistence type="predicted"/>
<dbReference type="GO" id="GO:0005524">
    <property type="term" value="F:ATP binding"/>
    <property type="evidence" value="ECO:0007669"/>
    <property type="project" value="UniProtKB-KW"/>
</dbReference>
<protein>
    <submittedName>
        <fullName evidence="6">ABC transporter ATP-binding protein</fullName>
    </submittedName>
</protein>